<dbReference type="KEGG" id="abom:D7I45_03955"/>
<feature type="domain" description="Replicative helicase loading/DNA remodeling protein DnaB N-terminal winged helix" evidence="4">
    <location>
        <begin position="11"/>
        <end position="259"/>
    </location>
</feature>
<organism evidence="5 6">
    <name type="scientific">Apilactobacillus bombintestini</name>
    <dbReference type="NCBI Taxonomy" id="2419772"/>
    <lineage>
        <taxon>Bacteria</taxon>
        <taxon>Bacillati</taxon>
        <taxon>Bacillota</taxon>
        <taxon>Bacilli</taxon>
        <taxon>Lactobacillales</taxon>
        <taxon>Lactobacillaceae</taxon>
        <taxon>Apilactobacillus</taxon>
    </lineage>
</organism>
<dbReference type="InterPro" id="IPR006343">
    <property type="entry name" value="DnaB/C_C"/>
</dbReference>
<feature type="region of interest" description="Disordered" evidence="2">
    <location>
        <begin position="279"/>
        <end position="302"/>
    </location>
</feature>
<feature type="domain" description="DnaB/C C-terminal" evidence="3">
    <location>
        <begin position="321"/>
        <end position="396"/>
    </location>
</feature>
<dbReference type="AlphaFoldDB" id="A0A387B0I1"/>
<evidence type="ECO:0000256" key="1">
    <source>
        <dbReference type="ARBA" id="ARBA00093462"/>
    </source>
</evidence>
<dbReference type="InterPro" id="IPR058660">
    <property type="entry name" value="WHD_DnaB"/>
</dbReference>
<evidence type="ECO:0000259" key="4">
    <source>
        <dbReference type="Pfam" id="PF25888"/>
    </source>
</evidence>
<feature type="compositionally biased region" description="Low complexity" evidence="2">
    <location>
        <begin position="291"/>
        <end position="301"/>
    </location>
</feature>
<feature type="compositionally biased region" description="Basic and acidic residues" evidence="2">
    <location>
        <begin position="423"/>
        <end position="448"/>
    </location>
</feature>
<accession>A0A387B0I1</accession>
<sequence>MNMSEQWRNVDPQSEFVLVANDDISDLQRTSLDVLYQPIIGVLAYALVNNFWRMAQERDPHKVHSHFELLSYLNVDVKSFYEARIKLEAAGLLKTLVKNSGEDRVYAYQLINPLDTHSFFADDLLSVSLLQIIGEDRYLDIFQEFAKEPFDVSDYKNISKNFLEVFNIKQSEIAKTPTVVNKVKDNVNRVKSFETGTKDTVNDDFDFNLLLDMLSQSFVNVADVKKSVDLINAEHELYGIDEIQMSKLIEKATNVTNNVFDPRKFKVIVSRQFKENHASLQETADARGNESQTSASESSLSNVEKQLVKSTQEYSPVEFLNYLKKAKGGYVRSAEERILAEVVERGILNAEVINMITYHLLVDQDKSGLNKSLFDAIADNWSQQHISNSSEAIEYIKKRKSDKIKPKRNYSRRYNGQANVKETLPDWAKDGYDNSKNEKQVDETKKKELQERIKKLKNRRKEG</sequence>
<dbReference type="Proteomes" id="UP000272003">
    <property type="component" value="Chromosome"/>
</dbReference>
<evidence type="ECO:0000313" key="5">
    <source>
        <dbReference type="EMBL" id="AYF92690.1"/>
    </source>
</evidence>
<proteinExistence type="inferred from homology"/>
<dbReference type="OrthoDB" id="2082007at2"/>
<feature type="region of interest" description="Disordered" evidence="2">
    <location>
        <begin position="421"/>
        <end position="448"/>
    </location>
</feature>
<evidence type="ECO:0000259" key="3">
    <source>
        <dbReference type="Pfam" id="PF07261"/>
    </source>
</evidence>
<gene>
    <name evidence="5" type="ORF">D7I45_03955</name>
</gene>
<dbReference type="Pfam" id="PF25888">
    <property type="entry name" value="WHD_DnaB"/>
    <property type="match status" value="1"/>
</dbReference>
<keyword evidence="6" id="KW-1185">Reference proteome</keyword>
<protein>
    <submittedName>
        <fullName evidence="5">Uncharacterized protein</fullName>
    </submittedName>
</protein>
<dbReference type="EMBL" id="CP032626">
    <property type="protein sequence ID" value="AYF92690.1"/>
    <property type="molecule type" value="Genomic_DNA"/>
</dbReference>
<comment type="similarity">
    <text evidence="1">Belongs to the DnaB/DnaD family.</text>
</comment>
<evidence type="ECO:0000313" key="6">
    <source>
        <dbReference type="Proteomes" id="UP000272003"/>
    </source>
</evidence>
<dbReference type="Pfam" id="PF07261">
    <property type="entry name" value="DnaB_2"/>
    <property type="match status" value="1"/>
</dbReference>
<evidence type="ECO:0000256" key="2">
    <source>
        <dbReference type="SAM" id="MobiDB-lite"/>
    </source>
</evidence>
<reference evidence="5 6" key="1">
    <citation type="submission" date="2018-09" db="EMBL/GenBank/DDBJ databases">
        <title>Genome sequencing of strain BHWM-4.</title>
        <authorList>
            <person name="Heo J."/>
            <person name="Kim S.-J."/>
            <person name="Kwon S.-W."/>
        </authorList>
    </citation>
    <scope>NUCLEOTIDE SEQUENCE [LARGE SCALE GENOMIC DNA]</scope>
    <source>
        <strain evidence="5 6">BHWM-4</strain>
    </source>
</reference>
<name>A0A387B0I1_9LACO</name>